<dbReference type="EMBL" id="JALLKP010000003">
    <property type="protein sequence ID" value="KAK2195673.1"/>
    <property type="molecule type" value="Genomic_DNA"/>
</dbReference>
<dbReference type="GeneID" id="94336564"/>
<evidence type="ECO:0000313" key="4">
    <source>
        <dbReference type="Proteomes" id="UP001214638"/>
    </source>
</evidence>
<gene>
    <name evidence="3" type="ORF">BdWA1_002266</name>
</gene>
<evidence type="ECO:0000313" key="3">
    <source>
        <dbReference type="EMBL" id="KAK2195673.1"/>
    </source>
</evidence>
<sequence length="308" mass="34987">MDLRWLLSIAIIGCKLAAGIGYNDEILAVKEGSLPSDGALFIYDGIRGKLSEHDALVSKLVENSQNNITELDKQLEEGQITTKENYNEFFNKLTNTLDEMGHIRNYIGLIPELIRNIEMIKEEMHEWDRRTLGDDLTMRVKTVMAGKRELKEKLKIELQTVTAKINVLPIKKEVGKNSINALALELTNSEIHIRENETIISQDVGKCREKLAGSKYLTMQERNAMASEILVMRMLINGMEGAMKALKSAEKEIEELKMGMTEEELKMFDSEIMQHTIITGSESKKVVERLEKDILHLENQITAIPIEN</sequence>
<comment type="caution">
    <text evidence="3">The sequence shown here is derived from an EMBL/GenBank/DDBJ whole genome shotgun (WGS) entry which is preliminary data.</text>
</comment>
<dbReference type="RefSeq" id="XP_067802516.1">
    <property type="nucleotide sequence ID" value="XM_067947294.1"/>
</dbReference>
<accession>A0AAD9PJT3</accession>
<feature type="chain" id="PRO_5042295712" evidence="2">
    <location>
        <begin position="18"/>
        <end position="308"/>
    </location>
</feature>
<dbReference type="AlphaFoldDB" id="A0AAD9PJT3"/>
<name>A0AAD9PJT3_9APIC</name>
<reference evidence="3" key="1">
    <citation type="journal article" date="2023" name="Nat. Microbiol.">
        <title>Babesia duncani multi-omics identifies virulence factors and drug targets.</title>
        <authorList>
            <person name="Singh P."/>
            <person name="Lonardi S."/>
            <person name="Liang Q."/>
            <person name="Vydyam P."/>
            <person name="Khabirova E."/>
            <person name="Fang T."/>
            <person name="Gihaz S."/>
            <person name="Thekkiniath J."/>
            <person name="Munshi M."/>
            <person name="Abel S."/>
            <person name="Ciampossin L."/>
            <person name="Batugedara G."/>
            <person name="Gupta M."/>
            <person name="Lu X.M."/>
            <person name="Lenz T."/>
            <person name="Chakravarty S."/>
            <person name="Cornillot E."/>
            <person name="Hu Y."/>
            <person name="Ma W."/>
            <person name="Gonzalez L.M."/>
            <person name="Sanchez S."/>
            <person name="Estrada K."/>
            <person name="Sanchez-Flores A."/>
            <person name="Montero E."/>
            <person name="Harb O.S."/>
            <person name="Le Roch K.G."/>
            <person name="Mamoun C.B."/>
        </authorList>
    </citation>
    <scope>NUCLEOTIDE SEQUENCE</scope>
    <source>
        <strain evidence="3">WA1</strain>
    </source>
</reference>
<keyword evidence="4" id="KW-1185">Reference proteome</keyword>
<evidence type="ECO:0000256" key="2">
    <source>
        <dbReference type="SAM" id="SignalP"/>
    </source>
</evidence>
<evidence type="ECO:0000256" key="1">
    <source>
        <dbReference type="SAM" id="Coils"/>
    </source>
</evidence>
<organism evidence="3 4">
    <name type="scientific">Babesia duncani</name>
    <dbReference type="NCBI Taxonomy" id="323732"/>
    <lineage>
        <taxon>Eukaryota</taxon>
        <taxon>Sar</taxon>
        <taxon>Alveolata</taxon>
        <taxon>Apicomplexa</taxon>
        <taxon>Aconoidasida</taxon>
        <taxon>Piroplasmida</taxon>
        <taxon>Babesiidae</taxon>
        <taxon>Babesia</taxon>
    </lineage>
</organism>
<keyword evidence="1" id="KW-0175">Coiled coil</keyword>
<proteinExistence type="predicted"/>
<feature type="coiled-coil region" evidence="1">
    <location>
        <begin position="239"/>
        <end position="266"/>
    </location>
</feature>
<feature type="signal peptide" evidence="2">
    <location>
        <begin position="1"/>
        <end position="17"/>
    </location>
</feature>
<dbReference type="KEGG" id="bdw:94336564"/>
<dbReference type="Proteomes" id="UP001214638">
    <property type="component" value="Unassembled WGS sequence"/>
</dbReference>
<protein>
    <submittedName>
        <fullName evidence="3">Uncharacterized protein</fullName>
    </submittedName>
</protein>
<keyword evidence="2" id="KW-0732">Signal</keyword>